<dbReference type="EMBL" id="VZAD01000040">
    <property type="protein sequence ID" value="MQP11279.1"/>
    <property type="molecule type" value="Genomic_DNA"/>
</dbReference>
<name>A0A6A7W9W2_9BACT</name>
<evidence type="ECO:0000256" key="2">
    <source>
        <dbReference type="ARBA" id="ARBA00004496"/>
    </source>
</evidence>
<gene>
    <name evidence="8" type="ORF">F7D20_04715</name>
</gene>
<keyword evidence="9" id="KW-1185">Reference proteome</keyword>
<dbReference type="GO" id="GO:0005737">
    <property type="term" value="C:cytoplasm"/>
    <property type="evidence" value="ECO:0007669"/>
    <property type="project" value="UniProtKB-SubCell"/>
</dbReference>
<dbReference type="InterPro" id="IPR053879">
    <property type="entry name" value="HYDIN_VesB_CFA65-like_Ig"/>
</dbReference>
<dbReference type="PANTHER" id="PTHR37833">
    <property type="entry name" value="LIPOPROTEIN-RELATED"/>
    <property type="match status" value="1"/>
</dbReference>
<dbReference type="Pfam" id="PF07610">
    <property type="entry name" value="DUF1573"/>
    <property type="match status" value="1"/>
</dbReference>
<evidence type="ECO:0000256" key="1">
    <source>
        <dbReference type="ARBA" id="ARBA00004138"/>
    </source>
</evidence>
<evidence type="ECO:0000256" key="6">
    <source>
        <dbReference type="SAM" id="SignalP"/>
    </source>
</evidence>
<dbReference type="PANTHER" id="PTHR37833:SF1">
    <property type="entry name" value="SIGNAL PEPTIDE PROTEIN"/>
    <property type="match status" value="1"/>
</dbReference>
<dbReference type="Gene3D" id="2.60.40.10">
    <property type="entry name" value="Immunoglobulins"/>
    <property type="match status" value="3"/>
</dbReference>
<evidence type="ECO:0000256" key="3">
    <source>
        <dbReference type="ARBA" id="ARBA00022490"/>
    </source>
</evidence>
<feature type="domain" description="HYDIN/VesB/CFA65-like Ig-like" evidence="7">
    <location>
        <begin position="253"/>
        <end position="350"/>
    </location>
</feature>
<feature type="chain" id="PRO_5025390649" evidence="6">
    <location>
        <begin position="20"/>
        <end position="354"/>
    </location>
</feature>
<sequence>MKRMSIWMLVSLLAVSASAQKITTQQETIDCGQVLFRNPVTAEFPLKNVGNKALRISQVRKSCGCTEVEFPERDIAPGDSFMVRATFDAKQMGTFIKQIGLFSNADEQPFVLTMRGKVVDRVVDFAGNYAYQLGKLKTDIQDLEFDDINRGDRPVQRIHIMNPTDEVLQPVVLHLPPYLTAQVSPSKLAPRHSGVITVMLDSRKLRDLGLNQTSIYLGSHLGDKVAPEKEISVSAVLLPNFEKLTAEDLAQAPKVKLSTTTLDLGNFGTKKKVKGEILITNEGKSVLEIRSMQMFTMGLQVSLKKSKIQPGETVKLKVTAVASELKKSRSKNPRVLMITNDPDNAKVVVKVKVK</sequence>
<feature type="signal peptide" evidence="6">
    <location>
        <begin position="1"/>
        <end position="19"/>
    </location>
</feature>
<dbReference type="InterPro" id="IPR013783">
    <property type="entry name" value="Ig-like_fold"/>
</dbReference>
<keyword evidence="4" id="KW-0969">Cilium</keyword>
<dbReference type="AlphaFoldDB" id="A0A6A7W9W2"/>
<reference evidence="8 9" key="1">
    <citation type="submission" date="2019-09" db="EMBL/GenBank/DDBJ databases">
        <title>Distinct polysaccharide growth profiles of human intestinal Prevotella copri isolates.</title>
        <authorList>
            <person name="Fehlner-Peach H."/>
            <person name="Magnabosco C."/>
            <person name="Raghavan V."/>
            <person name="Scher J.U."/>
            <person name="Tett A."/>
            <person name="Cox L.M."/>
            <person name="Gottsegen C."/>
            <person name="Watters A."/>
            <person name="Wiltshire- Gordon J.D."/>
            <person name="Segata N."/>
            <person name="Bonneau R."/>
            <person name="Littman D.R."/>
        </authorList>
    </citation>
    <scope>NUCLEOTIDE SEQUENCE [LARGE SCALE GENOMIC DNA]</scope>
    <source>
        <strain evidence="9">iAQ1173</strain>
    </source>
</reference>
<keyword evidence="5" id="KW-0966">Cell projection</keyword>
<dbReference type="Proteomes" id="UP000384372">
    <property type="component" value="Unassembled WGS sequence"/>
</dbReference>
<evidence type="ECO:0000259" key="7">
    <source>
        <dbReference type="Pfam" id="PF22544"/>
    </source>
</evidence>
<proteinExistence type="predicted"/>
<protein>
    <submittedName>
        <fullName evidence="8">DUF1573 domain-containing protein</fullName>
    </submittedName>
</protein>
<evidence type="ECO:0000256" key="5">
    <source>
        <dbReference type="ARBA" id="ARBA00023273"/>
    </source>
</evidence>
<dbReference type="Pfam" id="PF22544">
    <property type="entry name" value="HYDIN_VesB_CFA65-like_Ig"/>
    <property type="match status" value="1"/>
</dbReference>
<keyword evidence="3" id="KW-0963">Cytoplasm</keyword>
<dbReference type="InterPro" id="IPR011467">
    <property type="entry name" value="DUF1573"/>
</dbReference>
<evidence type="ECO:0000256" key="4">
    <source>
        <dbReference type="ARBA" id="ARBA00023069"/>
    </source>
</evidence>
<evidence type="ECO:0000313" key="9">
    <source>
        <dbReference type="Proteomes" id="UP000384372"/>
    </source>
</evidence>
<organism evidence="8 9">
    <name type="scientific">Segatella copri</name>
    <dbReference type="NCBI Taxonomy" id="165179"/>
    <lineage>
        <taxon>Bacteria</taxon>
        <taxon>Pseudomonadati</taxon>
        <taxon>Bacteroidota</taxon>
        <taxon>Bacteroidia</taxon>
        <taxon>Bacteroidales</taxon>
        <taxon>Prevotellaceae</taxon>
        <taxon>Segatella</taxon>
    </lineage>
</organism>
<accession>A0A6A7W9W2</accession>
<evidence type="ECO:0000313" key="8">
    <source>
        <dbReference type="EMBL" id="MQP11279.1"/>
    </source>
</evidence>
<keyword evidence="6" id="KW-0732">Signal</keyword>
<dbReference type="OrthoDB" id="1466304at2"/>
<comment type="caution">
    <text evidence="8">The sequence shown here is derived from an EMBL/GenBank/DDBJ whole genome shotgun (WGS) entry which is preliminary data.</text>
</comment>
<comment type="subcellular location">
    <subcellularLocation>
        <location evidence="1">Cell projection</location>
        <location evidence="1">Cilium</location>
    </subcellularLocation>
    <subcellularLocation>
        <location evidence="2">Cytoplasm</location>
    </subcellularLocation>
</comment>